<feature type="region of interest" description="Disordered" evidence="1">
    <location>
        <begin position="30"/>
        <end position="55"/>
    </location>
</feature>
<feature type="compositionally biased region" description="Polar residues" evidence="1">
    <location>
        <begin position="30"/>
        <end position="43"/>
    </location>
</feature>
<organism evidence="2 3">
    <name type="scientific">Streptomyces griseochromogenes</name>
    <dbReference type="NCBI Taxonomy" id="68214"/>
    <lineage>
        <taxon>Bacteria</taxon>
        <taxon>Bacillati</taxon>
        <taxon>Actinomycetota</taxon>
        <taxon>Actinomycetes</taxon>
        <taxon>Kitasatosporales</taxon>
        <taxon>Streptomycetaceae</taxon>
        <taxon>Streptomyces</taxon>
    </lineage>
</organism>
<evidence type="ECO:0000256" key="1">
    <source>
        <dbReference type="SAM" id="MobiDB-lite"/>
    </source>
</evidence>
<dbReference type="Proteomes" id="UP001519309">
    <property type="component" value="Unassembled WGS sequence"/>
</dbReference>
<protein>
    <submittedName>
        <fullName evidence="2">Uncharacterized protein</fullName>
    </submittedName>
</protein>
<reference evidence="2 3" key="1">
    <citation type="submission" date="2021-03" db="EMBL/GenBank/DDBJ databases">
        <title>Genomic Encyclopedia of Type Strains, Phase IV (KMG-IV): sequencing the most valuable type-strain genomes for metagenomic binning, comparative biology and taxonomic classification.</title>
        <authorList>
            <person name="Goeker M."/>
        </authorList>
    </citation>
    <scope>NUCLEOTIDE SEQUENCE [LARGE SCALE GENOMIC DNA]</scope>
    <source>
        <strain evidence="2 3">DSM 40499</strain>
    </source>
</reference>
<accession>A0ABS4M457</accession>
<comment type="caution">
    <text evidence="2">The sequence shown here is derived from an EMBL/GenBank/DDBJ whole genome shotgun (WGS) entry which is preliminary data.</text>
</comment>
<feature type="region of interest" description="Disordered" evidence="1">
    <location>
        <begin position="95"/>
        <end position="114"/>
    </location>
</feature>
<evidence type="ECO:0000313" key="2">
    <source>
        <dbReference type="EMBL" id="MBP2054461.1"/>
    </source>
</evidence>
<feature type="region of interest" description="Disordered" evidence="1">
    <location>
        <begin position="217"/>
        <end position="236"/>
    </location>
</feature>
<gene>
    <name evidence="2" type="ORF">J2Z21_007466</name>
</gene>
<sequence length="270" mass="29244">MALEPTGLRRRDTLSRDVWAVIQAVTTARPSKSSGLRSIWTRSGRSEPSPGRQRRLENLRCLRVTRFRRRHGPMMMLRSDDRGWNVQCIESSGGTIGSARGERRPPPCVRRPRRGRCRLQGSRPSLARRCASGDPPWSRSSCCGGRQALRDKDGSLAAAEEPALAAVPASAPGRAWSRSGGLVRPVGASCFVPAEEGLPDPFLKRTDVWPAGVHGRLGAGDARGTPQVTSPPLAAAEPAESVEPLVAVVRSCYWQPLTGDLGDPRDHPVL</sequence>
<dbReference type="EMBL" id="JAGGLP010000021">
    <property type="protein sequence ID" value="MBP2054461.1"/>
    <property type="molecule type" value="Genomic_DNA"/>
</dbReference>
<keyword evidence="3" id="KW-1185">Reference proteome</keyword>
<proteinExistence type="predicted"/>
<name>A0ABS4M457_9ACTN</name>
<evidence type="ECO:0000313" key="3">
    <source>
        <dbReference type="Proteomes" id="UP001519309"/>
    </source>
</evidence>